<evidence type="ECO:0000256" key="3">
    <source>
        <dbReference type="ARBA" id="ARBA00022840"/>
    </source>
</evidence>
<proteinExistence type="predicted"/>
<dbReference type="InterPro" id="IPR010016">
    <property type="entry name" value="PxpB"/>
</dbReference>
<dbReference type="SUPFAM" id="SSF50891">
    <property type="entry name" value="Cyclophilin-like"/>
    <property type="match status" value="1"/>
</dbReference>
<evidence type="ECO:0000259" key="4">
    <source>
        <dbReference type="SMART" id="SM00796"/>
    </source>
</evidence>
<dbReference type="SMART" id="SM00796">
    <property type="entry name" value="AHS1"/>
    <property type="match status" value="1"/>
</dbReference>
<dbReference type="EC" id="3.5.2.9" evidence="5"/>
<dbReference type="GO" id="GO:0017168">
    <property type="term" value="F:5-oxoprolinase (ATP-hydrolyzing) activity"/>
    <property type="evidence" value="ECO:0007669"/>
    <property type="project" value="UniProtKB-EC"/>
</dbReference>
<gene>
    <name evidence="5" type="primary">pxpB</name>
    <name evidence="5" type="ORF">AB3N04_09170</name>
</gene>
<keyword evidence="1" id="KW-0547">Nucleotide-binding</keyword>
<dbReference type="PANTHER" id="PTHR34698">
    <property type="entry name" value="5-OXOPROLINASE SUBUNIT B"/>
    <property type="match status" value="1"/>
</dbReference>
<dbReference type="Gene3D" id="2.40.100.10">
    <property type="entry name" value="Cyclophilin-like"/>
    <property type="match status" value="1"/>
</dbReference>
<organism evidence="5">
    <name type="scientific">Alkalihalophilus sp. As8PL</name>
    <dbReference type="NCBI Taxonomy" id="3237103"/>
    <lineage>
        <taxon>Bacteria</taxon>
        <taxon>Bacillati</taxon>
        <taxon>Bacillota</taxon>
        <taxon>Bacilli</taxon>
        <taxon>Bacillales</taxon>
        <taxon>Bacillaceae</taxon>
        <taxon>Alkalihalophilus</taxon>
    </lineage>
</organism>
<dbReference type="GO" id="GO:0005524">
    <property type="term" value="F:ATP binding"/>
    <property type="evidence" value="ECO:0007669"/>
    <property type="project" value="UniProtKB-KW"/>
</dbReference>
<reference evidence="5" key="1">
    <citation type="submission" date="2024-07" db="EMBL/GenBank/DDBJ databases">
        <title>Identification and characteristics of an arsenic-resistant bacterial isolate, which belongs to a novel species.</title>
        <authorList>
            <person name="Juszczyk A."/>
            <person name="Kowalczyk A."/>
            <person name="Was K."/>
            <person name="Kosowicz W."/>
            <person name="Budzyn A."/>
            <person name="Latowski D."/>
        </authorList>
    </citation>
    <scope>NUCLEOTIDE SEQUENCE</scope>
    <source>
        <strain evidence="5">As8PL</strain>
    </source>
</reference>
<protein>
    <submittedName>
        <fullName evidence="5">5-oxoprolinase subunit PxpB</fullName>
        <ecNumber evidence="5">3.5.2.9</ecNumber>
    </submittedName>
</protein>
<dbReference type="SUPFAM" id="SSF160467">
    <property type="entry name" value="PH0987 N-terminal domain-like"/>
    <property type="match status" value="1"/>
</dbReference>
<dbReference type="InterPro" id="IPR003833">
    <property type="entry name" value="CT_C_D"/>
</dbReference>
<accession>A0AB39BY19</accession>
<dbReference type="RefSeq" id="WP_368505744.1">
    <property type="nucleotide sequence ID" value="NZ_CP162551.1"/>
</dbReference>
<dbReference type="Pfam" id="PF02682">
    <property type="entry name" value="CT_C_D"/>
    <property type="match status" value="1"/>
</dbReference>
<dbReference type="InterPro" id="IPR029000">
    <property type="entry name" value="Cyclophilin-like_dom_sf"/>
</dbReference>
<sequence>MGGIQQNRTIEPLSDTSIIVTFGREINSSIHNEVQAFNHYLDQFPFKGFIEYVSAFTSVTIFYDPIIVRENRGDAELRSAYEIVHSFVEHGLNQMERDIVQKTREIEIPVFYGGEYGEDLEVVARHNNLTTDEVINIHSKGDYLVYMIGFAPGFPYLGGMSKKIATPRRSNPRTSIPRGSVGIAGEQTGVYSLDTPGGWQIIGRTPLELFWPNDNPPTLLQPGDKIQFKPITLAEYNEYKEKIT</sequence>
<dbReference type="EMBL" id="CP162551">
    <property type="protein sequence ID" value="XDI38460.1"/>
    <property type="molecule type" value="Genomic_DNA"/>
</dbReference>
<name>A0AB39BY19_9BACI</name>
<dbReference type="NCBIfam" id="TIGR00370">
    <property type="entry name" value="5-oxoprolinase subunit PxpB"/>
    <property type="match status" value="1"/>
</dbReference>
<keyword evidence="2 5" id="KW-0378">Hydrolase</keyword>
<evidence type="ECO:0000313" key="5">
    <source>
        <dbReference type="EMBL" id="XDI38460.1"/>
    </source>
</evidence>
<dbReference type="PANTHER" id="PTHR34698:SF2">
    <property type="entry name" value="5-OXOPROLINASE SUBUNIT B"/>
    <property type="match status" value="1"/>
</dbReference>
<evidence type="ECO:0000256" key="1">
    <source>
        <dbReference type="ARBA" id="ARBA00022741"/>
    </source>
</evidence>
<evidence type="ECO:0000256" key="2">
    <source>
        <dbReference type="ARBA" id="ARBA00022801"/>
    </source>
</evidence>
<dbReference type="AlphaFoldDB" id="A0AB39BY19"/>
<keyword evidence="3" id="KW-0067">ATP-binding</keyword>
<feature type="domain" description="Carboxyltransferase" evidence="4">
    <location>
        <begin position="8"/>
        <end position="220"/>
    </location>
</feature>
<dbReference type="Gene3D" id="3.30.1360.40">
    <property type="match status" value="1"/>
</dbReference>